<dbReference type="AlphaFoldDB" id="A0A498KH92"/>
<evidence type="ECO:0000313" key="16">
    <source>
        <dbReference type="Proteomes" id="UP000290289"/>
    </source>
</evidence>
<comment type="pathway">
    <text evidence="3">Protein modification; protein ubiquitination.</text>
</comment>
<dbReference type="EMBL" id="RDQH01000328">
    <property type="protein sequence ID" value="RXI06541.1"/>
    <property type="molecule type" value="Genomic_DNA"/>
</dbReference>
<comment type="similarity">
    <text evidence="13">Belongs to the RING-type zinc finger family. ATL subfamily.</text>
</comment>
<dbReference type="GO" id="GO:0016020">
    <property type="term" value="C:membrane"/>
    <property type="evidence" value="ECO:0007669"/>
    <property type="project" value="UniProtKB-SubCell"/>
</dbReference>
<evidence type="ECO:0000256" key="4">
    <source>
        <dbReference type="ARBA" id="ARBA00012483"/>
    </source>
</evidence>
<name>A0A498KH92_MALDO</name>
<evidence type="ECO:0000256" key="1">
    <source>
        <dbReference type="ARBA" id="ARBA00000900"/>
    </source>
</evidence>
<feature type="signal peptide" evidence="14">
    <location>
        <begin position="1"/>
        <end position="30"/>
    </location>
</feature>
<keyword evidence="5" id="KW-0808">Transferase</keyword>
<evidence type="ECO:0000256" key="6">
    <source>
        <dbReference type="ARBA" id="ARBA00022692"/>
    </source>
</evidence>
<evidence type="ECO:0000313" key="15">
    <source>
        <dbReference type="EMBL" id="RXI06541.1"/>
    </source>
</evidence>
<dbReference type="EC" id="2.3.2.27" evidence="4"/>
<evidence type="ECO:0000256" key="12">
    <source>
        <dbReference type="ARBA" id="ARBA00023136"/>
    </source>
</evidence>
<keyword evidence="12" id="KW-0472">Membrane</keyword>
<dbReference type="PANTHER" id="PTHR46279">
    <property type="entry name" value="RING/U-BOX SUPERFAMILY PROTEIN"/>
    <property type="match status" value="1"/>
</dbReference>
<proteinExistence type="inferred from homology"/>
<dbReference type="PANTHER" id="PTHR46279:SF9">
    <property type="entry name" value="OS01G0116300 PROTEIN"/>
    <property type="match status" value="1"/>
</dbReference>
<evidence type="ECO:0000256" key="10">
    <source>
        <dbReference type="ARBA" id="ARBA00022833"/>
    </source>
</evidence>
<comment type="catalytic activity">
    <reaction evidence="1">
        <text>S-ubiquitinyl-[E2 ubiquitin-conjugating enzyme]-L-cysteine + [acceptor protein]-L-lysine = [E2 ubiquitin-conjugating enzyme]-L-cysteine + N(6)-ubiquitinyl-[acceptor protein]-L-lysine.</text>
        <dbReference type="EC" id="2.3.2.27"/>
    </reaction>
</comment>
<evidence type="ECO:0000256" key="3">
    <source>
        <dbReference type="ARBA" id="ARBA00004906"/>
    </source>
</evidence>
<gene>
    <name evidence="15" type="ORF">DVH24_025677</name>
</gene>
<keyword evidence="11" id="KW-1133">Transmembrane helix</keyword>
<evidence type="ECO:0000256" key="5">
    <source>
        <dbReference type="ARBA" id="ARBA00022679"/>
    </source>
</evidence>
<keyword evidence="10" id="KW-0862">Zinc</keyword>
<keyword evidence="14" id="KW-0732">Signal</keyword>
<dbReference type="InterPro" id="IPR046948">
    <property type="entry name" value="ATL20-22-like"/>
</dbReference>
<dbReference type="GO" id="GO:0061630">
    <property type="term" value="F:ubiquitin protein ligase activity"/>
    <property type="evidence" value="ECO:0007669"/>
    <property type="project" value="UniProtKB-EC"/>
</dbReference>
<evidence type="ECO:0000256" key="7">
    <source>
        <dbReference type="ARBA" id="ARBA00022723"/>
    </source>
</evidence>
<reference evidence="15 16" key="1">
    <citation type="submission" date="2018-10" db="EMBL/GenBank/DDBJ databases">
        <title>A high-quality apple genome assembly.</title>
        <authorList>
            <person name="Hu J."/>
        </authorList>
    </citation>
    <scope>NUCLEOTIDE SEQUENCE [LARGE SCALE GENOMIC DNA]</scope>
    <source>
        <strain evidence="16">cv. HFTH1</strain>
        <tissue evidence="15">Young leaf</tissue>
    </source>
</reference>
<organism evidence="15 16">
    <name type="scientific">Malus domestica</name>
    <name type="common">Apple</name>
    <name type="synonym">Pyrus malus</name>
    <dbReference type="NCBI Taxonomy" id="3750"/>
    <lineage>
        <taxon>Eukaryota</taxon>
        <taxon>Viridiplantae</taxon>
        <taxon>Streptophyta</taxon>
        <taxon>Embryophyta</taxon>
        <taxon>Tracheophyta</taxon>
        <taxon>Spermatophyta</taxon>
        <taxon>Magnoliopsida</taxon>
        <taxon>eudicotyledons</taxon>
        <taxon>Gunneridae</taxon>
        <taxon>Pentapetalae</taxon>
        <taxon>rosids</taxon>
        <taxon>fabids</taxon>
        <taxon>Rosales</taxon>
        <taxon>Rosaceae</taxon>
        <taxon>Amygdaloideae</taxon>
        <taxon>Maleae</taxon>
        <taxon>Malus</taxon>
    </lineage>
</organism>
<protein>
    <recommendedName>
        <fullName evidence="4">RING-type E3 ubiquitin transferase</fullName>
        <ecNumber evidence="4">2.3.2.27</ecNumber>
    </recommendedName>
</protein>
<keyword evidence="16" id="KW-1185">Reference proteome</keyword>
<accession>A0A498KH92</accession>
<evidence type="ECO:0000256" key="9">
    <source>
        <dbReference type="ARBA" id="ARBA00022786"/>
    </source>
</evidence>
<sequence>MQQQRLNISWVRIFSLTLLTLLGATQNAYACEKSKCGDHGEAIHILFRRGHHCSPRSDCHVNEGDYGQEHRVVMVKFLVKRIDYKHQEVQVYQPGNCLLLKPLEVDNINMPLLTSQFYFQESMYSNATLFHCPVERELDDPKVPCISGPGYRVYAIESSSNIVNNPSLESCTKMYDVLSIPDVNYYYNYDDYYNKGAYLKWKKPNCRECEAEGNKCRIKYNHTNTEIQCVRLSKASLTRKLVATGE</sequence>
<feature type="chain" id="PRO_5019734892" description="RING-type E3 ubiquitin transferase" evidence="14">
    <location>
        <begin position="31"/>
        <end position="246"/>
    </location>
</feature>
<dbReference type="Proteomes" id="UP000290289">
    <property type="component" value="Chromosome 2"/>
</dbReference>
<comment type="subcellular location">
    <subcellularLocation>
        <location evidence="2">Membrane</location>
        <topology evidence="2">Single-pass membrane protein</topology>
    </subcellularLocation>
</comment>
<evidence type="ECO:0000256" key="2">
    <source>
        <dbReference type="ARBA" id="ARBA00004167"/>
    </source>
</evidence>
<keyword evidence="7" id="KW-0479">Metal-binding</keyword>
<keyword evidence="9" id="KW-0833">Ubl conjugation pathway</keyword>
<comment type="caution">
    <text evidence="15">The sequence shown here is derived from an EMBL/GenBank/DDBJ whole genome shotgun (WGS) entry which is preliminary data.</text>
</comment>
<dbReference type="GO" id="GO:0008270">
    <property type="term" value="F:zinc ion binding"/>
    <property type="evidence" value="ECO:0007669"/>
    <property type="project" value="UniProtKB-KW"/>
</dbReference>
<keyword evidence="8" id="KW-0863">Zinc-finger</keyword>
<evidence type="ECO:0000256" key="11">
    <source>
        <dbReference type="ARBA" id="ARBA00022989"/>
    </source>
</evidence>
<evidence type="ECO:0000256" key="14">
    <source>
        <dbReference type="SAM" id="SignalP"/>
    </source>
</evidence>
<evidence type="ECO:0000256" key="8">
    <source>
        <dbReference type="ARBA" id="ARBA00022771"/>
    </source>
</evidence>
<keyword evidence="6" id="KW-0812">Transmembrane</keyword>
<evidence type="ECO:0000256" key="13">
    <source>
        <dbReference type="ARBA" id="ARBA00024209"/>
    </source>
</evidence>